<dbReference type="NCBIfam" id="NF040974">
    <property type="entry name" value="RepABC_RepC"/>
    <property type="match status" value="1"/>
</dbReference>
<sequence length="426" mass="47065">MGTPFNSTRPTGRKITPDRVRYLALAEQTELGIVQRSDLAILVDKLICTGLVNSTETTLLRCLINTAPKKAFEKNGRPVVFKSNRQLSFEIGRSENRVSAILSRLFDRGLITMQDSGNYKRYSERSLEGGATEACGIDLRILVARYSELSELVRTTQQEEAATNAAARRYRGSLRMVRNLIDEAEGVAFQVAAKLQRRLQRIIDRVGKPARAPSAVLHRATSLLEWIARRISGVAKQQEQPSCNENIVCLYRGNDKHIQNTNPYPNLSGNDERRSATAAQHNLQRAGYASKGAFEESLCGEAEGDKRPMRQSDGLVALSDLLRAAPVITQTWGFRVRTWADLMRALPDMAVVAGISPDARDRAIKQMGQQAAAVAIAVTLQKQDMQEVTSPGGYLRAMTERAAAGTLHLTRSVHALVNRNIAEARI</sequence>
<evidence type="ECO:0000313" key="3">
    <source>
        <dbReference type="EMBL" id="QIB41636.1"/>
    </source>
</evidence>
<protein>
    <submittedName>
        <fullName evidence="3">Replication protein C</fullName>
    </submittedName>
</protein>
<dbReference type="InterPro" id="IPR005090">
    <property type="entry name" value="RepC_N"/>
</dbReference>
<keyword evidence="3" id="KW-0614">Plasmid</keyword>
<feature type="domain" description="Plasmid replication protein C N-terminal" evidence="1">
    <location>
        <begin position="13"/>
        <end position="183"/>
    </location>
</feature>
<dbReference type="InterPro" id="IPR021760">
    <property type="entry name" value="RepC_C"/>
</dbReference>
<evidence type="ECO:0000259" key="2">
    <source>
        <dbReference type="Pfam" id="PF11800"/>
    </source>
</evidence>
<evidence type="ECO:0000259" key="1">
    <source>
        <dbReference type="Pfam" id="PF03428"/>
    </source>
</evidence>
<reference evidence="3 4" key="1">
    <citation type="submission" date="2020-02" db="EMBL/GenBank/DDBJ databases">
        <title>Plant-Promoting Endophytic Bacterium Rhizobium oryzihabitans sp. nov., Isolated from the Root of Rice.</title>
        <authorList>
            <person name="zhao J."/>
            <person name="Zhang G."/>
        </authorList>
    </citation>
    <scope>NUCLEOTIDE SEQUENCE [LARGE SCALE GENOMIC DNA]</scope>
    <source>
        <strain evidence="3 4">M15</strain>
        <plasmid evidence="3 4">p8</plasmid>
    </source>
</reference>
<proteinExistence type="predicted"/>
<dbReference type="Proteomes" id="UP000464865">
    <property type="component" value="Plasmid p8"/>
</dbReference>
<keyword evidence="4" id="KW-1185">Reference proteome</keyword>
<dbReference type="InterPro" id="IPR047611">
    <property type="entry name" value="RepABC_RepC"/>
</dbReference>
<dbReference type="RefSeq" id="WP_164057017.1">
    <property type="nucleotide sequence ID" value="NZ_CP048640.1"/>
</dbReference>
<gene>
    <name evidence="3" type="ORF">G3A56_28100</name>
</gene>
<evidence type="ECO:0000313" key="4">
    <source>
        <dbReference type="Proteomes" id="UP000464865"/>
    </source>
</evidence>
<dbReference type="Pfam" id="PF11800">
    <property type="entry name" value="RP-C_C"/>
    <property type="match status" value="1"/>
</dbReference>
<organism evidence="3 4">
    <name type="scientific">Rhizobium oryzihabitans</name>
    <dbReference type="NCBI Taxonomy" id="2267833"/>
    <lineage>
        <taxon>Bacteria</taxon>
        <taxon>Pseudomonadati</taxon>
        <taxon>Pseudomonadota</taxon>
        <taxon>Alphaproteobacteria</taxon>
        <taxon>Hyphomicrobiales</taxon>
        <taxon>Rhizobiaceae</taxon>
        <taxon>Rhizobium/Agrobacterium group</taxon>
        <taxon>Rhizobium</taxon>
    </lineage>
</organism>
<dbReference type="KEGG" id="roy:G3A56_28100"/>
<name>A0A7L5BSC7_9HYPH</name>
<dbReference type="Pfam" id="PF03428">
    <property type="entry name" value="RP-C"/>
    <property type="match status" value="1"/>
</dbReference>
<dbReference type="AlphaFoldDB" id="A0A7L5BSC7"/>
<feature type="domain" description="Plasmid replication protein C C-terminal" evidence="2">
    <location>
        <begin position="318"/>
        <end position="418"/>
    </location>
</feature>
<accession>A0A7L5BSC7</accession>
<dbReference type="EMBL" id="CP048640">
    <property type="protein sequence ID" value="QIB41636.1"/>
    <property type="molecule type" value="Genomic_DNA"/>
</dbReference>
<geneLocation type="plasmid" evidence="3 4">
    <name>p8</name>
</geneLocation>